<dbReference type="EMBL" id="JAAQYP010000070">
    <property type="protein sequence ID" value="NNA98848.1"/>
    <property type="molecule type" value="Genomic_DNA"/>
</dbReference>
<evidence type="ECO:0000256" key="1">
    <source>
        <dbReference type="SAM" id="MobiDB-lite"/>
    </source>
</evidence>
<evidence type="ECO:0000313" key="3">
    <source>
        <dbReference type="Proteomes" id="UP000542111"/>
    </source>
</evidence>
<feature type="region of interest" description="Disordered" evidence="1">
    <location>
        <begin position="100"/>
        <end position="122"/>
    </location>
</feature>
<dbReference type="AlphaFoldDB" id="A0A7Y1MUZ5"/>
<protein>
    <submittedName>
        <fullName evidence="2">Collagen-like protein</fullName>
    </submittedName>
</protein>
<proteinExistence type="predicted"/>
<keyword evidence="2" id="KW-0176">Collagen</keyword>
<sequence>MIETARQPLTRKVFFLVLLVSPIALAESVSVETHSLLRLPNSTSVLQLERLEVADYGTLLIPANITQVTVDELHLGREARITIVPSASALQLQVRHAQLEHGSQITSRGAPGTHEKPAKPGRDLSLRITQLSADELSVDARGGTGAQGYAGLDGANGEDPGCTWGSAGRGANGDNGGDGLPGAAGAAVRIELPQDYPREQIKVWVDGGAGGLPGVAGKPGKGGQSKGCLVYRADGGEAGRPGLEGQAGPAGPAGTVTIQRL</sequence>
<organism evidence="2 3">
    <name type="scientific">Pseudomonas gessardii</name>
    <dbReference type="NCBI Taxonomy" id="78544"/>
    <lineage>
        <taxon>Bacteria</taxon>
        <taxon>Pseudomonadati</taxon>
        <taxon>Pseudomonadota</taxon>
        <taxon>Gammaproteobacteria</taxon>
        <taxon>Pseudomonadales</taxon>
        <taxon>Pseudomonadaceae</taxon>
        <taxon>Pseudomonas</taxon>
    </lineage>
</organism>
<feature type="compositionally biased region" description="Basic and acidic residues" evidence="1">
    <location>
        <begin position="113"/>
        <end position="122"/>
    </location>
</feature>
<gene>
    <name evidence="2" type="ORF">HBO33_27200</name>
</gene>
<name>A0A7Y1MUZ5_9PSED</name>
<accession>A0A7Y1MUZ5</accession>
<dbReference type="RefSeq" id="WP_169899097.1">
    <property type="nucleotide sequence ID" value="NZ_JAAQYP010000070.1"/>
</dbReference>
<reference evidence="2 3" key="1">
    <citation type="journal article" date="2020" name="Front. Microbiol.">
        <title>Genetic Organization of the aprX-lipA2 Operon Affects the Proteolytic Potential of Pseudomonas Species in Milk.</title>
        <authorList>
            <person name="Maier C."/>
            <person name="Huptas C."/>
            <person name="von Neubeck M."/>
            <person name="Scherer S."/>
            <person name="Wenning M."/>
            <person name="Lucking G."/>
        </authorList>
    </citation>
    <scope>NUCLEOTIDE SEQUENCE [LARGE SCALE GENOMIC DNA]</scope>
    <source>
        <strain evidence="2 3">G4779</strain>
    </source>
</reference>
<comment type="caution">
    <text evidence="2">The sequence shown here is derived from an EMBL/GenBank/DDBJ whole genome shotgun (WGS) entry which is preliminary data.</text>
</comment>
<dbReference type="Proteomes" id="UP000542111">
    <property type="component" value="Unassembled WGS sequence"/>
</dbReference>
<evidence type="ECO:0000313" key="2">
    <source>
        <dbReference type="EMBL" id="NNA98848.1"/>
    </source>
</evidence>
<feature type="region of interest" description="Disordered" evidence="1">
    <location>
        <begin position="238"/>
        <end position="261"/>
    </location>
</feature>